<name>A0ACC1PAI1_9PEZI</name>
<sequence>MRGPKHLDKYSKLWNRFYKPLILLRVLGQTRGDHSPRPQEQPLYRVLGNLSYLCDYDKGGSTTTAIGLEDNPVKYKFWIASNDAKKATENAKFLKSALSDVKEIMTLAEGSRTEAAERFIRKCLGHAKKRIEKEVKLLRKEIEHYTELASLHQDFSGSNSSDLCRHAYNIRHKISLKTLETESAGSGNKVTRRDLSSGFNAVRHRLGRLAHHIRAPKQVLADFSTFSHLQNVLAEFEVSVVPRAPCVKRPEYVQASIQTNPSSHIMGHNHKLADIFGMLNRMLPSGLSNSHDYRTALEVMERKYHIQEGVNGHYRDKNFNPVIHAEVQVLDHFYSAKLQYFEDDRYIGCSKAACYCCHLYILNHPARCVEPQTSKKLYLNWGLRALSGAGDQLYVQQRDILNKMVETIREDALDQVIRKAGPIRWHADSQTGITQEIEAECAEGSEKLSKDDTSCHNSSDDGGSEDETGVYADSLESPAALSTMAILSANSPITAHFVGNEDSDSDGGVAL</sequence>
<proteinExistence type="predicted"/>
<gene>
    <name evidence="1" type="ORF">NUW58_g3533</name>
</gene>
<accession>A0ACC1PAI1</accession>
<evidence type="ECO:0000313" key="2">
    <source>
        <dbReference type="Proteomes" id="UP001143856"/>
    </source>
</evidence>
<protein>
    <submittedName>
        <fullName evidence="1">Uncharacterized protein</fullName>
    </submittedName>
</protein>
<reference evidence="1" key="1">
    <citation type="submission" date="2022-10" db="EMBL/GenBank/DDBJ databases">
        <title>Genome Sequence of Xylaria curta.</title>
        <authorList>
            <person name="Buettner E."/>
        </authorList>
    </citation>
    <scope>NUCLEOTIDE SEQUENCE</scope>
    <source>
        <strain evidence="1">Babe10</strain>
    </source>
</reference>
<comment type="caution">
    <text evidence="1">The sequence shown here is derived from an EMBL/GenBank/DDBJ whole genome shotgun (WGS) entry which is preliminary data.</text>
</comment>
<keyword evidence="2" id="KW-1185">Reference proteome</keyword>
<dbReference type="EMBL" id="JAPDGR010000542">
    <property type="protein sequence ID" value="KAJ2989312.1"/>
    <property type="molecule type" value="Genomic_DNA"/>
</dbReference>
<evidence type="ECO:0000313" key="1">
    <source>
        <dbReference type="EMBL" id="KAJ2989312.1"/>
    </source>
</evidence>
<dbReference type="Proteomes" id="UP001143856">
    <property type="component" value="Unassembled WGS sequence"/>
</dbReference>
<organism evidence="1 2">
    <name type="scientific">Xylaria curta</name>
    <dbReference type="NCBI Taxonomy" id="42375"/>
    <lineage>
        <taxon>Eukaryota</taxon>
        <taxon>Fungi</taxon>
        <taxon>Dikarya</taxon>
        <taxon>Ascomycota</taxon>
        <taxon>Pezizomycotina</taxon>
        <taxon>Sordariomycetes</taxon>
        <taxon>Xylariomycetidae</taxon>
        <taxon>Xylariales</taxon>
        <taxon>Xylariaceae</taxon>
        <taxon>Xylaria</taxon>
    </lineage>
</organism>